<dbReference type="Proteomes" id="UP001185873">
    <property type="component" value="Unassembled WGS sequence"/>
</dbReference>
<evidence type="ECO:0000259" key="2">
    <source>
        <dbReference type="Pfam" id="PF03235"/>
    </source>
</evidence>
<accession>A0AAE4U5I1</accession>
<dbReference type="PANTHER" id="PTHR35149">
    <property type="entry name" value="SLL5132 PROTEIN"/>
    <property type="match status" value="1"/>
</dbReference>
<dbReference type="Pfam" id="PF03235">
    <property type="entry name" value="GmrSD_N"/>
    <property type="match status" value="1"/>
</dbReference>
<evidence type="ECO:0000256" key="1">
    <source>
        <dbReference type="SAM" id="MobiDB-lite"/>
    </source>
</evidence>
<comment type="caution">
    <text evidence="4">The sequence shown here is derived from an EMBL/GenBank/DDBJ whole genome shotgun (WGS) entry which is preliminary data.</text>
</comment>
<dbReference type="PANTHER" id="PTHR35149:SF1">
    <property type="entry name" value="DUF5655 DOMAIN-CONTAINING PROTEIN"/>
    <property type="match status" value="1"/>
</dbReference>
<name>A0AAE4U5I1_9ACTN</name>
<dbReference type="AlphaFoldDB" id="A0AAE4U5I1"/>
<organism evidence="4 5">
    <name type="scientific">Dietzia maris</name>
    <dbReference type="NCBI Taxonomy" id="37915"/>
    <lineage>
        <taxon>Bacteria</taxon>
        <taxon>Bacillati</taxon>
        <taxon>Actinomycetota</taxon>
        <taxon>Actinomycetes</taxon>
        <taxon>Mycobacteriales</taxon>
        <taxon>Dietziaceae</taxon>
        <taxon>Dietzia</taxon>
    </lineage>
</organism>
<evidence type="ECO:0000313" key="4">
    <source>
        <dbReference type="EMBL" id="MDV6298994.1"/>
    </source>
</evidence>
<feature type="region of interest" description="Disordered" evidence="1">
    <location>
        <begin position="614"/>
        <end position="634"/>
    </location>
</feature>
<sequence>MADDTAAPMLVSQLFDGTRYRVPMYQRAYAWGADEIEALFTDIRDMRKHAAQGRYYIGTLVAHRSRPADDGYPTFDVVDGQQRLTTLFLTFANPVLRSYIGSGTVLPVVSPSMLTYEGRPRSSGDLGSLVLMEDERELESLHDDGIRAASELIGALTQRNDITSEDVRYLLDNVAIVRTLLPANTDLNHYFEIMNSRGEQLEKHEIVKAHLMECLDEAVDRRAFAGIWDMCTDLAKHVQATTPKKNRTHLFGPDWNALKPLDFDSLGEMLAMSETPRADRGILHLLNTPGPKGDPNTSEDDDETPRYGAIIDFPNFLLHVLRLHIAAETPDVDPSTVAFDDKRLVEQFRTYFHPGDAPAVKRFGEELIRARFLFDNFVIRTDRVRDTTHDDSNWVIHRPHRTGEGRSEKVSPESTFDVDVQAQVLMLQAMYQVTDSRRSYKEFLYGILTELRDQWLEYQSVDPARLIEVIENMAATRANLDAVAGLDSGTAVRHFVFNYLDYRLWRAFVLDAEPAPSDVKAGDFRFRYRTSIEHFYPVAPERDPLPSEVVNQFGNLCIMGREENSRRSNLMPEAKIIQYLSSDQSLKFQVMSSMANSENAWGEDQMRRHGAEMMSRFTSKSEAHPQAVPQPRIP</sequence>
<proteinExistence type="predicted"/>
<protein>
    <submittedName>
        <fullName evidence="4">DUF262 domain-containing protein</fullName>
    </submittedName>
</protein>
<dbReference type="RefSeq" id="WP_317469535.1">
    <property type="nucleotide sequence ID" value="NZ_JAWLKJ010000002.1"/>
</dbReference>
<evidence type="ECO:0000313" key="5">
    <source>
        <dbReference type="Proteomes" id="UP001185873"/>
    </source>
</evidence>
<dbReference type="EMBL" id="JAWLKJ010000002">
    <property type="protein sequence ID" value="MDV6298994.1"/>
    <property type="molecule type" value="Genomic_DNA"/>
</dbReference>
<gene>
    <name evidence="4" type="ORF">R3P82_07680</name>
</gene>
<feature type="region of interest" description="Disordered" evidence="1">
    <location>
        <begin position="286"/>
        <end position="305"/>
    </location>
</feature>
<evidence type="ECO:0000259" key="3">
    <source>
        <dbReference type="Pfam" id="PF07510"/>
    </source>
</evidence>
<dbReference type="InterPro" id="IPR011089">
    <property type="entry name" value="GmrSD_C"/>
</dbReference>
<dbReference type="Pfam" id="PF07510">
    <property type="entry name" value="GmrSD_C"/>
    <property type="match status" value="1"/>
</dbReference>
<dbReference type="InterPro" id="IPR004919">
    <property type="entry name" value="GmrSD_N"/>
</dbReference>
<feature type="domain" description="GmrSD restriction endonucleases C-terminal" evidence="3">
    <location>
        <begin position="512"/>
        <end position="614"/>
    </location>
</feature>
<feature type="domain" description="GmrSD restriction endonucleases N-terminal" evidence="2">
    <location>
        <begin position="11"/>
        <end position="212"/>
    </location>
</feature>
<reference evidence="4" key="1">
    <citation type="submission" date="2023-10" db="EMBL/GenBank/DDBJ databases">
        <title>Development of a sustainable strategy for remediation of hydrocarbon-contaminated territories based on the waste exchange concept.</title>
        <authorList>
            <person name="Krivoruchko A."/>
        </authorList>
    </citation>
    <scope>NUCLEOTIDE SEQUENCE</scope>
    <source>
        <strain evidence="4">IEGM 1175</strain>
    </source>
</reference>